<keyword evidence="9" id="KW-0472">Membrane</keyword>
<dbReference type="GO" id="GO:0007218">
    <property type="term" value="P:neuropeptide signaling pathway"/>
    <property type="evidence" value="ECO:0007669"/>
    <property type="project" value="UniProtKB-KW"/>
</dbReference>
<evidence type="ECO:0000256" key="2">
    <source>
        <dbReference type="ARBA" id="ARBA00006871"/>
    </source>
</evidence>
<evidence type="ECO:0000256" key="9">
    <source>
        <dbReference type="SAM" id="Phobius"/>
    </source>
</evidence>
<dbReference type="GO" id="GO:0005615">
    <property type="term" value="C:extracellular space"/>
    <property type="evidence" value="ECO:0007669"/>
    <property type="project" value="TreeGrafter"/>
</dbReference>
<dbReference type="AlphaFoldDB" id="A0A9Q1EQR9"/>
<gene>
    <name evidence="11" type="ORF">SKAU_G00305740</name>
</gene>
<evidence type="ECO:0000259" key="10">
    <source>
        <dbReference type="PROSITE" id="PS00861"/>
    </source>
</evidence>
<evidence type="ECO:0000256" key="1">
    <source>
        <dbReference type="ARBA" id="ARBA00004613"/>
    </source>
</evidence>
<keyword evidence="5" id="KW-0165">Cleavage on pair of basic residues</keyword>
<evidence type="ECO:0000256" key="6">
    <source>
        <dbReference type="ARBA" id="ARBA00022702"/>
    </source>
</evidence>
<sequence length="165" mass="18476">MLIRCAILASAKWHINRIQREWGAKSEKMEPMWDDYCLVHPTVPLHFMHKCVGVVCVFVVFCAALSETVGLVIAGKEKRGWTLNSAGYLLGPHGMDSHRAFSSKYGLAGKRDLPREDDFKSSVLRIADENVIHTIIDFLSYLKLKEMGALEKISPSLTSEELGQA</sequence>
<dbReference type="PROSITE" id="PS00861">
    <property type="entry name" value="GALANIN"/>
    <property type="match status" value="1"/>
</dbReference>
<dbReference type="Pfam" id="PF06540">
    <property type="entry name" value="GMAP"/>
    <property type="match status" value="1"/>
</dbReference>
<evidence type="ECO:0000313" key="12">
    <source>
        <dbReference type="Proteomes" id="UP001152622"/>
    </source>
</evidence>
<dbReference type="PANTHER" id="PTHR16839:SF1">
    <property type="entry name" value="GALANIN PEPTIDES"/>
    <property type="match status" value="1"/>
</dbReference>
<evidence type="ECO:0000256" key="4">
    <source>
        <dbReference type="ARBA" id="ARBA00022525"/>
    </source>
</evidence>
<keyword evidence="4" id="KW-0964">Secreted</keyword>
<keyword evidence="12" id="KW-1185">Reference proteome</keyword>
<proteinExistence type="inferred from homology"/>
<evidence type="ECO:0000313" key="11">
    <source>
        <dbReference type="EMBL" id="KAJ8343245.1"/>
    </source>
</evidence>
<keyword evidence="9" id="KW-1133">Transmembrane helix</keyword>
<keyword evidence="9" id="KW-0812">Transmembrane</keyword>
<dbReference type="OrthoDB" id="8721537at2759"/>
<evidence type="ECO:0000256" key="3">
    <source>
        <dbReference type="ARBA" id="ARBA00019079"/>
    </source>
</evidence>
<dbReference type="GO" id="GO:0005184">
    <property type="term" value="F:neuropeptide hormone activity"/>
    <property type="evidence" value="ECO:0007669"/>
    <property type="project" value="TreeGrafter"/>
</dbReference>
<dbReference type="SMART" id="SM00071">
    <property type="entry name" value="Galanin"/>
    <property type="match status" value="1"/>
</dbReference>
<dbReference type="PANTHER" id="PTHR16839">
    <property type="entry name" value="GALANIN"/>
    <property type="match status" value="1"/>
</dbReference>
<dbReference type="Proteomes" id="UP001152622">
    <property type="component" value="Chromosome 13"/>
</dbReference>
<accession>A0A9Q1EQR9</accession>
<dbReference type="GO" id="GO:0030141">
    <property type="term" value="C:secretory granule"/>
    <property type="evidence" value="ECO:0007669"/>
    <property type="project" value="TreeGrafter"/>
</dbReference>
<reference evidence="11" key="1">
    <citation type="journal article" date="2023" name="Science">
        <title>Genome structures resolve the early diversification of teleost fishes.</title>
        <authorList>
            <person name="Parey E."/>
            <person name="Louis A."/>
            <person name="Montfort J."/>
            <person name="Bouchez O."/>
            <person name="Roques C."/>
            <person name="Iampietro C."/>
            <person name="Lluch J."/>
            <person name="Castinel A."/>
            <person name="Donnadieu C."/>
            <person name="Desvignes T."/>
            <person name="Floi Bucao C."/>
            <person name="Jouanno E."/>
            <person name="Wen M."/>
            <person name="Mejri S."/>
            <person name="Dirks R."/>
            <person name="Jansen H."/>
            <person name="Henkel C."/>
            <person name="Chen W.J."/>
            <person name="Zahm M."/>
            <person name="Cabau C."/>
            <person name="Klopp C."/>
            <person name="Thompson A.W."/>
            <person name="Robinson-Rechavi M."/>
            <person name="Braasch I."/>
            <person name="Lecointre G."/>
            <person name="Bobe J."/>
            <person name="Postlethwait J.H."/>
            <person name="Berthelot C."/>
            <person name="Roest Crollius H."/>
            <person name="Guiguen Y."/>
        </authorList>
    </citation>
    <scope>NUCLEOTIDE SEQUENCE</scope>
    <source>
        <strain evidence="11">WJC10195</strain>
    </source>
</reference>
<evidence type="ECO:0000256" key="7">
    <source>
        <dbReference type="ARBA" id="ARBA00022729"/>
    </source>
</evidence>
<keyword evidence="7" id="KW-0732">Signal</keyword>
<keyword evidence="6" id="KW-0372">Hormone</keyword>
<evidence type="ECO:0000256" key="5">
    <source>
        <dbReference type="ARBA" id="ARBA00022685"/>
    </source>
</evidence>
<evidence type="ECO:0000256" key="8">
    <source>
        <dbReference type="ARBA" id="ARBA00023320"/>
    </source>
</evidence>
<dbReference type="EMBL" id="JAINUF010000013">
    <property type="protein sequence ID" value="KAJ8343245.1"/>
    <property type="molecule type" value="Genomic_DNA"/>
</dbReference>
<organism evidence="11 12">
    <name type="scientific">Synaphobranchus kaupii</name>
    <name type="common">Kaup's arrowtooth eel</name>
    <dbReference type="NCBI Taxonomy" id="118154"/>
    <lineage>
        <taxon>Eukaryota</taxon>
        <taxon>Metazoa</taxon>
        <taxon>Chordata</taxon>
        <taxon>Craniata</taxon>
        <taxon>Vertebrata</taxon>
        <taxon>Euteleostomi</taxon>
        <taxon>Actinopterygii</taxon>
        <taxon>Neopterygii</taxon>
        <taxon>Teleostei</taxon>
        <taxon>Anguilliformes</taxon>
        <taxon>Synaphobranchidae</taxon>
        <taxon>Synaphobranchus</taxon>
    </lineage>
</organism>
<feature type="domain" description="Galanin" evidence="10">
    <location>
        <begin position="80"/>
        <end position="92"/>
    </location>
</feature>
<dbReference type="GO" id="GO:0031763">
    <property type="term" value="F:galanin receptor binding"/>
    <property type="evidence" value="ECO:0007669"/>
    <property type="project" value="TreeGrafter"/>
</dbReference>
<dbReference type="PRINTS" id="PR00273">
    <property type="entry name" value="GALANIN"/>
</dbReference>
<comment type="subcellular location">
    <subcellularLocation>
        <location evidence="1">Secreted</location>
    </subcellularLocation>
</comment>
<dbReference type="InterPro" id="IPR008175">
    <property type="entry name" value="Galanin_pre"/>
</dbReference>
<dbReference type="Pfam" id="PF01296">
    <property type="entry name" value="Galanin"/>
    <property type="match status" value="1"/>
</dbReference>
<name>A0A9Q1EQR9_SYNKA</name>
<dbReference type="InterPro" id="IPR013068">
    <property type="entry name" value="GMAP"/>
</dbReference>
<dbReference type="InterPro" id="IPR008174">
    <property type="entry name" value="Galanin"/>
</dbReference>
<comment type="similarity">
    <text evidence="2">Belongs to the galanin family.</text>
</comment>
<protein>
    <recommendedName>
        <fullName evidence="3">Galanin peptides</fullName>
    </recommendedName>
</protein>
<feature type="transmembrane region" description="Helical" evidence="9">
    <location>
        <begin position="52"/>
        <end position="74"/>
    </location>
</feature>
<comment type="caution">
    <text evidence="11">The sequence shown here is derived from an EMBL/GenBank/DDBJ whole genome shotgun (WGS) entry which is preliminary data.</text>
</comment>
<keyword evidence="8" id="KW-0527">Neuropeptide</keyword>